<dbReference type="EMBL" id="BAVC01000291">
    <property type="protein sequence ID" value="GAE56999.1"/>
    <property type="molecule type" value="Genomic_DNA"/>
</dbReference>
<dbReference type="AlphaFoldDB" id="W4SM11"/>
<gene>
    <name evidence="2" type="ORF">XPR_3634</name>
</gene>
<protein>
    <submittedName>
        <fullName evidence="2">Uncharacterized protein</fullName>
    </submittedName>
</protein>
<feature type="region of interest" description="Disordered" evidence="1">
    <location>
        <begin position="126"/>
        <end position="176"/>
    </location>
</feature>
<proteinExistence type="predicted"/>
<evidence type="ECO:0000313" key="2">
    <source>
        <dbReference type="EMBL" id="GAE56999.1"/>
    </source>
</evidence>
<evidence type="ECO:0000313" key="3">
    <source>
        <dbReference type="Proteomes" id="UP000019084"/>
    </source>
</evidence>
<feature type="non-terminal residue" evidence="2">
    <location>
        <position position="209"/>
    </location>
</feature>
<organism evidence="2 3">
    <name type="scientific">Xanthomonas arboricola pv. pruni MAFF 301420</name>
    <dbReference type="NCBI Taxonomy" id="1418095"/>
    <lineage>
        <taxon>Bacteria</taxon>
        <taxon>Pseudomonadati</taxon>
        <taxon>Pseudomonadota</taxon>
        <taxon>Gammaproteobacteria</taxon>
        <taxon>Lysobacterales</taxon>
        <taxon>Lysobacteraceae</taxon>
        <taxon>Xanthomonas</taxon>
    </lineage>
</organism>
<comment type="caution">
    <text evidence="2">The sequence shown here is derived from an EMBL/GenBank/DDBJ whole genome shotgun (WGS) entry which is preliminary data.</text>
</comment>
<dbReference type="Proteomes" id="UP000019084">
    <property type="component" value="Unassembled WGS sequence"/>
</dbReference>
<name>W4SM11_9XANT</name>
<evidence type="ECO:0000256" key="1">
    <source>
        <dbReference type="SAM" id="MobiDB-lite"/>
    </source>
</evidence>
<sequence length="209" mass="22578">ARFDGRIAVADRLQPWRGRHHGRGRCGTRAGGSRQRSASRRCSASYCAGRHVSPQLAPAAGCARAPGWVRRSAPGHGRSAGARCLGRRPARRTGDRRRLLSATAAVGRRCAPLRFHVRRRSPCALSDQRAQGARPGWRQGRHDAGAAARAVSGRSDRTAAQIRPRRVHPAPGRCGHPVRIGVRDRCRRQGQQLAGRAAAASGLCGRLRL</sequence>
<reference evidence="2 3" key="1">
    <citation type="submission" date="2014-01" db="EMBL/GenBank/DDBJ databases">
        <title>Genome sequence and analysis of Xanthomonas arboricola pv. pruni.</title>
        <authorList>
            <person name="Fujikawa T."/>
            <person name="Nakazono-Nagaoka E."/>
        </authorList>
    </citation>
    <scope>NUCLEOTIDE SEQUENCE [LARGE SCALE GENOMIC DNA]</scope>
    <source>
        <strain evidence="3">MAFF 301420</strain>
    </source>
</reference>
<feature type="region of interest" description="Disordered" evidence="1">
    <location>
        <begin position="72"/>
        <end position="96"/>
    </location>
</feature>
<accession>W4SM11</accession>
<feature type="non-terminal residue" evidence="2">
    <location>
        <position position="1"/>
    </location>
</feature>